<evidence type="ECO:0000313" key="2">
    <source>
        <dbReference type="EMBL" id="KAH7935070.1"/>
    </source>
</evidence>
<reference evidence="2" key="1">
    <citation type="journal article" date="2020" name="Cell">
        <title>Large-Scale Comparative Analyses of Tick Genomes Elucidate Their Genetic Diversity and Vector Capacities.</title>
        <authorList>
            <consortium name="Tick Genome and Microbiome Consortium (TIGMIC)"/>
            <person name="Jia N."/>
            <person name="Wang J."/>
            <person name="Shi W."/>
            <person name="Du L."/>
            <person name="Sun Y."/>
            <person name="Zhan W."/>
            <person name="Jiang J.F."/>
            <person name="Wang Q."/>
            <person name="Zhang B."/>
            <person name="Ji P."/>
            <person name="Bell-Sakyi L."/>
            <person name="Cui X.M."/>
            <person name="Yuan T.T."/>
            <person name="Jiang B.G."/>
            <person name="Yang W.F."/>
            <person name="Lam T.T."/>
            <person name="Chang Q.C."/>
            <person name="Ding S.J."/>
            <person name="Wang X.J."/>
            <person name="Zhu J.G."/>
            <person name="Ruan X.D."/>
            <person name="Zhao L."/>
            <person name="Wei J.T."/>
            <person name="Ye R.Z."/>
            <person name="Que T.C."/>
            <person name="Du C.H."/>
            <person name="Zhou Y.H."/>
            <person name="Cheng J.X."/>
            <person name="Dai P.F."/>
            <person name="Guo W.B."/>
            <person name="Han X.H."/>
            <person name="Huang E.J."/>
            <person name="Li L.F."/>
            <person name="Wei W."/>
            <person name="Gao Y.C."/>
            <person name="Liu J.Z."/>
            <person name="Shao H.Z."/>
            <person name="Wang X."/>
            <person name="Wang C.C."/>
            <person name="Yang T.C."/>
            <person name="Huo Q.B."/>
            <person name="Li W."/>
            <person name="Chen H.Y."/>
            <person name="Chen S.E."/>
            <person name="Zhou L.G."/>
            <person name="Ni X.B."/>
            <person name="Tian J.H."/>
            <person name="Sheng Y."/>
            <person name="Liu T."/>
            <person name="Pan Y.S."/>
            <person name="Xia L.Y."/>
            <person name="Li J."/>
            <person name="Zhao F."/>
            <person name="Cao W.C."/>
        </authorList>
    </citation>
    <scope>NUCLEOTIDE SEQUENCE</scope>
    <source>
        <strain evidence="2">Rsan-2018</strain>
    </source>
</reference>
<dbReference type="InterPro" id="IPR044822">
    <property type="entry name" value="Myb_DNA-bind_4"/>
</dbReference>
<sequence length="83" mass="9596">MRGHKHNGGVYQAIAESLTDAGIPRTRAQVHNKIDNLTQTFRCKWEGLVTEHQRWHDNASYCNKRSLEKLSLNHATMPERLDI</sequence>
<comment type="caution">
    <text evidence="2">The sequence shown here is derived from an EMBL/GenBank/DDBJ whole genome shotgun (WGS) entry which is preliminary data.</text>
</comment>
<reference evidence="2" key="2">
    <citation type="submission" date="2021-09" db="EMBL/GenBank/DDBJ databases">
        <authorList>
            <person name="Jia N."/>
            <person name="Wang J."/>
            <person name="Shi W."/>
            <person name="Du L."/>
            <person name="Sun Y."/>
            <person name="Zhan W."/>
            <person name="Jiang J."/>
            <person name="Wang Q."/>
            <person name="Zhang B."/>
            <person name="Ji P."/>
            <person name="Sakyi L.B."/>
            <person name="Cui X."/>
            <person name="Yuan T."/>
            <person name="Jiang B."/>
            <person name="Yang W."/>
            <person name="Lam T.T.-Y."/>
            <person name="Chang Q."/>
            <person name="Ding S."/>
            <person name="Wang X."/>
            <person name="Zhu J."/>
            <person name="Ruan X."/>
            <person name="Zhao L."/>
            <person name="Wei J."/>
            <person name="Que T."/>
            <person name="Du C."/>
            <person name="Cheng J."/>
            <person name="Dai P."/>
            <person name="Han X."/>
            <person name="Huang E."/>
            <person name="Gao Y."/>
            <person name="Liu J."/>
            <person name="Shao H."/>
            <person name="Ye R."/>
            <person name="Li L."/>
            <person name="Wei W."/>
            <person name="Wang X."/>
            <person name="Wang C."/>
            <person name="Huo Q."/>
            <person name="Li W."/>
            <person name="Guo W."/>
            <person name="Chen H."/>
            <person name="Chen S."/>
            <person name="Zhou L."/>
            <person name="Zhou L."/>
            <person name="Ni X."/>
            <person name="Tian J."/>
            <person name="Zhou Y."/>
            <person name="Sheng Y."/>
            <person name="Liu T."/>
            <person name="Pan Y."/>
            <person name="Xia L."/>
            <person name="Li J."/>
            <person name="Zhao F."/>
            <person name="Cao W."/>
        </authorList>
    </citation>
    <scope>NUCLEOTIDE SEQUENCE</scope>
    <source>
        <strain evidence="2">Rsan-2018</strain>
        <tissue evidence="2">Larvae</tissue>
    </source>
</reference>
<proteinExistence type="predicted"/>
<gene>
    <name evidence="2" type="ORF">HPB52_003635</name>
</gene>
<keyword evidence="3" id="KW-1185">Reference proteome</keyword>
<dbReference type="AlphaFoldDB" id="A0A9D4SN65"/>
<name>A0A9D4SN65_RHISA</name>
<dbReference type="VEuPathDB" id="VectorBase:RSAN_040176"/>
<dbReference type="EMBL" id="JABSTV010001255">
    <property type="protein sequence ID" value="KAH7935070.1"/>
    <property type="molecule type" value="Genomic_DNA"/>
</dbReference>
<organism evidence="2 3">
    <name type="scientific">Rhipicephalus sanguineus</name>
    <name type="common">Brown dog tick</name>
    <name type="synonym">Ixodes sanguineus</name>
    <dbReference type="NCBI Taxonomy" id="34632"/>
    <lineage>
        <taxon>Eukaryota</taxon>
        <taxon>Metazoa</taxon>
        <taxon>Ecdysozoa</taxon>
        <taxon>Arthropoda</taxon>
        <taxon>Chelicerata</taxon>
        <taxon>Arachnida</taxon>
        <taxon>Acari</taxon>
        <taxon>Parasitiformes</taxon>
        <taxon>Ixodida</taxon>
        <taxon>Ixodoidea</taxon>
        <taxon>Ixodidae</taxon>
        <taxon>Rhipicephalinae</taxon>
        <taxon>Rhipicephalus</taxon>
        <taxon>Rhipicephalus</taxon>
    </lineage>
</organism>
<feature type="domain" description="Myb/SANT-like DNA-binding" evidence="1">
    <location>
        <begin position="3"/>
        <end position="47"/>
    </location>
</feature>
<dbReference type="Pfam" id="PF13837">
    <property type="entry name" value="Myb_DNA-bind_4"/>
    <property type="match status" value="1"/>
</dbReference>
<dbReference type="Proteomes" id="UP000821837">
    <property type="component" value="Unassembled WGS sequence"/>
</dbReference>
<evidence type="ECO:0000313" key="3">
    <source>
        <dbReference type="Proteomes" id="UP000821837"/>
    </source>
</evidence>
<evidence type="ECO:0000259" key="1">
    <source>
        <dbReference type="Pfam" id="PF13837"/>
    </source>
</evidence>
<protein>
    <recommendedName>
        <fullName evidence="1">Myb/SANT-like DNA-binding domain-containing protein</fullName>
    </recommendedName>
</protein>
<accession>A0A9D4SN65</accession>
<dbReference type="Gene3D" id="1.10.10.60">
    <property type="entry name" value="Homeodomain-like"/>
    <property type="match status" value="1"/>
</dbReference>